<feature type="compositionally biased region" description="Basic and acidic residues" evidence="1">
    <location>
        <begin position="502"/>
        <end position="516"/>
    </location>
</feature>
<feature type="compositionally biased region" description="Polar residues" evidence="1">
    <location>
        <begin position="707"/>
        <end position="719"/>
    </location>
</feature>
<feature type="region of interest" description="Disordered" evidence="1">
    <location>
        <begin position="571"/>
        <end position="752"/>
    </location>
</feature>
<dbReference type="Proteomes" id="UP000799778">
    <property type="component" value="Unassembled WGS sequence"/>
</dbReference>
<evidence type="ECO:0008006" key="4">
    <source>
        <dbReference type="Google" id="ProtNLM"/>
    </source>
</evidence>
<name>A0A6A5Y3C4_9PLEO</name>
<organism evidence="2 3">
    <name type="scientific">Aaosphaeria arxii CBS 175.79</name>
    <dbReference type="NCBI Taxonomy" id="1450172"/>
    <lineage>
        <taxon>Eukaryota</taxon>
        <taxon>Fungi</taxon>
        <taxon>Dikarya</taxon>
        <taxon>Ascomycota</taxon>
        <taxon>Pezizomycotina</taxon>
        <taxon>Dothideomycetes</taxon>
        <taxon>Pleosporomycetidae</taxon>
        <taxon>Pleosporales</taxon>
        <taxon>Pleosporales incertae sedis</taxon>
        <taxon>Aaosphaeria</taxon>
    </lineage>
</organism>
<evidence type="ECO:0000256" key="1">
    <source>
        <dbReference type="SAM" id="MobiDB-lite"/>
    </source>
</evidence>
<feature type="compositionally biased region" description="Low complexity" evidence="1">
    <location>
        <begin position="573"/>
        <end position="588"/>
    </location>
</feature>
<gene>
    <name evidence="2" type="ORF">BU24DRAFT_386855</name>
</gene>
<dbReference type="OrthoDB" id="5398572at2759"/>
<dbReference type="EMBL" id="ML978067">
    <property type="protein sequence ID" value="KAF2019756.1"/>
    <property type="molecule type" value="Genomic_DNA"/>
</dbReference>
<dbReference type="GeneID" id="54282337"/>
<feature type="region of interest" description="Disordered" evidence="1">
    <location>
        <begin position="462"/>
        <end position="541"/>
    </location>
</feature>
<protein>
    <recommendedName>
        <fullName evidence="4">Myb-like domain-containing protein</fullName>
    </recommendedName>
</protein>
<feature type="region of interest" description="Disordered" evidence="1">
    <location>
        <begin position="1"/>
        <end position="84"/>
    </location>
</feature>
<feature type="compositionally biased region" description="Acidic residues" evidence="1">
    <location>
        <begin position="669"/>
        <end position="682"/>
    </location>
</feature>
<feature type="compositionally biased region" description="Polar residues" evidence="1">
    <location>
        <begin position="8"/>
        <end position="31"/>
    </location>
</feature>
<dbReference type="RefSeq" id="XP_033388095.1">
    <property type="nucleotide sequence ID" value="XM_033524940.1"/>
</dbReference>
<dbReference type="Gene3D" id="1.10.10.60">
    <property type="entry name" value="Homeodomain-like"/>
    <property type="match status" value="1"/>
</dbReference>
<accession>A0A6A5Y3C4</accession>
<feature type="compositionally biased region" description="Basic residues" evidence="1">
    <location>
        <begin position="469"/>
        <end position="486"/>
    </location>
</feature>
<keyword evidence="3" id="KW-1185">Reference proteome</keyword>
<evidence type="ECO:0000313" key="3">
    <source>
        <dbReference type="Proteomes" id="UP000799778"/>
    </source>
</evidence>
<feature type="compositionally biased region" description="Basic and acidic residues" evidence="1">
    <location>
        <begin position="598"/>
        <end position="617"/>
    </location>
</feature>
<feature type="compositionally biased region" description="Polar residues" evidence="1">
    <location>
        <begin position="60"/>
        <end position="76"/>
    </location>
</feature>
<dbReference type="AlphaFoldDB" id="A0A6A5Y3C4"/>
<proteinExistence type="predicted"/>
<sequence length="863" mass="98051">MAERRGVRSSSRRITPTPQVQDVAPSQQSARLSRKRTTRSASREIESAVPAVKPTRRSARQASVASDSGLDDQSTRITKKKGRKEQVSELTIVEEVETPIVLDRTLQTPPRPQIDVLELHRSPGGLSQMSGTTAITSMSVTEAEMLEPRFIVRHLPNLYAVSTTFLHHLAPKDGRIEDDDHNILEMQKPDSDFIQDYRDFDADLELRLSRYCAEERQDGTTRYINVRAVERAIVGPDRQPESVEPGIDIVLYLANLAIFAKQMIGTDRSQERIWEDLRPLDKYLFPSLFMKSLTSASRNGDKNHGESGLAKETFTLGLELRTQLAILVMERASRNSKFNPDEELDEVFLASEGGPGLLIRGWDVVGLSEEDSGLPQEYKDLVLTQMKKIRQYFPTDAQSLERGELVNQEYLSAAFPWRSTILQLLHWVRLRHKELQEDVESLGGITSIVEKVRLEMERPRTLEEQPVVKPRKSRTSFGRGRRRSNRRFNPDDPANDAGVDALLDREKRRTVQEREQVQTLQPEPQFEQPIEPDQDDGSNGTLEDIVQQNLEDDYQPILREEAEDHPDEAVIVPEAMPSGPPSSSAAWADMFQNGKRSANKENPKRFIDRQANAREVEFGTGFNDTPPPPEPSEKGKQKQAEAILPRKRRMPFEDSSNEDDASERIERSVEDDDEDDDDDAFQADDRTARVRERREQAPVKKRVRLDPNSSAPTSHQPQTQRRERDASPARVEAPPVSATARASESPPPSTFQGLQQLSQLNQLARATGRRKGAQTRTEWTAEAEQALMDYMREMPQQYSRILKEDARELGLLQDRTQVNLKDKVRNMARTMIRSGTGLQPGFENVITPESKFGRELLEEGYTW</sequence>
<evidence type="ECO:0000313" key="2">
    <source>
        <dbReference type="EMBL" id="KAF2019756.1"/>
    </source>
</evidence>
<reference evidence="2" key="1">
    <citation type="journal article" date="2020" name="Stud. Mycol.">
        <title>101 Dothideomycetes genomes: a test case for predicting lifestyles and emergence of pathogens.</title>
        <authorList>
            <person name="Haridas S."/>
            <person name="Albert R."/>
            <person name="Binder M."/>
            <person name="Bloem J."/>
            <person name="Labutti K."/>
            <person name="Salamov A."/>
            <person name="Andreopoulos B."/>
            <person name="Baker S."/>
            <person name="Barry K."/>
            <person name="Bills G."/>
            <person name="Bluhm B."/>
            <person name="Cannon C."/>
            <person name="Castanera R."/>
            <person name="Culley D."/>
            <person name="Daum C."/>
            <person name="Ezra D."/>
            <person name="Gonzalez J."/>
            <person name="Henrissat B."/>
            <person name="Kuo A."/>
            <person name="Liang C."/>
            <person name="Lipzen A."/>
            <person name="Lutzoni F."/>
            <person name="Magnuson J."/>
            <person name="Mondo S."/>
            <person name="Nolan M."/>
            <person name="Ohm R."/>
            <person name="Pangilinan J."/>
            <person name="Park H.-J."/>
            <person name="Ramirez L."/>
            <person name="Alfaro M."/>
            <person name="Sun H."/>
            <person name="Tritt A."/>
            <person name="Yoshinaga Y."/>
            <person name="Zwiers L.-H."/>
            <person name="Turgeon B."/>
            <person name="Goodwin S."/>
            <person name="Spatafora J."/>
            <person name="Crous P."/>
            <person name="Grigoriev I."/>
        </authorList>
    </citation>
    <scope>NUCLEOTIDE SEQUENCE</scope>
    <source>
        <strain evidence="2">CBS 175.79</strain>
    </source>
</reference>
<feature type="compositionally biased region" description="Basic and acidic residues" evidence="1">
    <location>
        <begin position="683"/>
        <end position="698"/>
    </location>
</feature>